<dbReference type="EMBL" id="GG749503">
    <property type="protein sequence ID" value="EGE85684.1"/>
    <property type="molecule type" value="Genomic_DNA"/>
</dbReference>
<organism evidence="1">
    <name type="scientific">Ajellomyces dermatitidis (strain ATCC 18188 / CBS 674.68)</name>
    <name type="common">Blastomyces dermatitidis</name>
    <dbReference type="NCBI Taxonomy" id="653446"/>
    <lineage>
        <taxon>Eukaryota</taxon>
        <taxon>Fungi</taxon>
        <taxon>Dikarya</taxon>
        <taxon>Ascomycota</taxon>
        <taxon>Pezizomycotina</taxon>
        <taxon>Eurotiomycetes</taxon>
        <taxon>Eurotiomycetidae</taxon>
        <taxon>Onygenales</taxon>
        <taxon>Ajellomycetaceae</taxon>
        <taxon>Blastomyces</taxon>
    </lineage>
</organism>
<sequence>REDKEIMRFCRLNSAASQVELRYAVKEKLQIELLRVTVSEIKLSLSFSLNDHTGSYITVLAERESGVTTVIRETENELNTDTSASRRDDISLQGTVTITTAAREAGEDVTIRAVLLQLIDTAVFTFNLTFLIVTEAAAAS</sequence>
<accession>F2TR21</accession>
<protein>
    <submittedName>
        <fullName evidence="1">Uncharacterized protein</fullName>
    </submittedName>
</protein>
<feature type="non-terminal residue" evidence="1">
    <location>
        <position position="1"/>
    </location>
</feature>
<dbReference type="AlphaFoldDB" id="F2TR21"/>
<evidence type="ECO:0000313" key="1">
    <source>
        <dbReference type="EMBL" id="EGE85684.1"/>
    </source>
</evidence>
<reference evidence="1" key="1">
    <citation type="submission" date="2010-03" db="EMBL/GenBank/DDBJ databases">
        <title>Annotation of Blastomyces dermatitidis strain ATCC 18188.</title>
        <authorList>
            <consortium name="The Broad Institute Genome Sequencing Platform"/>
            <consortium name="Broad Institute Genome Sequencing Center for Infectious Disease."/>
            <person name="Cuomo C."/>
            <person name="Klein B."/>
            <person name="Sullivan T."/>
            <person name="Heitman J."/>
            <person name="Young S."/>
            <person name="Zeng Q."/>
            <person name="Gargeya S."/>
            <person name="Alvarado L."/>
            <person name="Berlin A.M."/>
            <person name="Chapman S.B."/>
            <person name="Chen Z."/>
            <person name="Freedman E."/>
            <person name="Gellesch M."/>
            <person name="Goldberg J."/>
            <person name="Griggs A."/>
            <person name="Gujja S."/>
            <person name="Heilman E."/>
            <person name="Heiman D."/>
            <person name="Howarth C."/>
            <person name="Mehta T."/>
            <person name="Neiman D."/>
            <person name="Pearson M."/>
            <person name="Roberts A."/>
            <person name="Saif S."/>
            <person name="Shea T."/>
            <person name="Shenoy N."/>
            <person name="Sisk P."/>
            <person name="Stolte C."/>
            <person name="Sykes S."/>
            <person name="White J."/>
            <person name="Yandava C."/>
            <person name="Haas B."/>
            <person name="Nusbaum C."/>
            <person name="Birren B."/>
        </authorList>
    </citation>
    <scope>NUCLEOTIDE SEQUENCE [LARGE SCALE GENOMIC DNA]</scope>
    <source>
        <strain evidence="1">ATCC 18188</strain>
    </source>
</reference>
<dbReference type="OrthoDB" id="4190693at2759"/>
<proteinExistence type="predicted"/>
<name>F2TR21_AJEDA</name>
<dbReference type="Proteomes" id="UP000007802">
    <property type="component" value="Unassembled WGS sequence"/>
</dbReference>
<dbReference type="HOGENOM" id="CLU_140102_0_1_1"/>
<gene>
    <name evidence="1" type="ORF">BDDG_08629</name>
</gene>